<evidence type="ECO:0000256" key="1">
    <source>
        <dbReference type="ARBA" id="ARBA00023268"/>
    </source>
</evidence>
<feature type="compositionally biased region" description="Basic and acidic residues" evidence="2">
    <location>
        <begin position="34"/>
        <end position="62"/>
    </location>
</feature>
<dbReference type="Pfam" id="PF17919">
    <property type="entry name" value="RT_RNaseH_2"/>
    <property type="match status" value="1"/>
</dbReference>
<dbReference type="InterPro" id="IPR050951">
    <property type="entry name" value="Retrovirus_Pol_polyprotein"/>
</dbReference>
<dbReference type="CDD" id="cd09274">
    <property type="entry name" value="RNase_HI_RT_Ty3"/>
    <property type="match status" value="1"/>
</dbReference>
<reference evidence="5 6" key="1">
    <citation type="journal article" date="2018" name="PLoS Genet.">
        <title>Population sequencing reveals clonal diversity and ancestral inbreeding in the grapevine cultivar Chardonnay.</title>
        <authorList>
            <person name="Roach M.J."/>
            <person name="Johnson D.L."/>
            <person name="Bohlmann J."/>
            <person name="van Vuuren H.J."/>
            <person name="Jones S.J."/>
            <person name="Pretorius I.S."/>
            <person name="Schmidt S.A."/>
            <person name="Borneman A.R."/>
        </authorList>
    </citation>
    <scope>NUCLEOTIDE SEQUENCE [LARGE SCALE GENOMIC DNA]</scope>
    <source>
        <strain evidence="6">cv. Chardonnay</strain>
        <tissue evidence="5">Leaf</tissue>
    </source>
</reference>
<evidence type="ECO:0000313" key="5">
    <source>
        <dbReference type="EMBL" id="RVX19745.1"/>
    </source>
</evidence>
<dbReference type="InterPro" id="IPR036397">
    <property type="entry name" value="RNaseH_sf"/>
</dbReference>
<dbReference type="SUPFAM" id="SSF56672">
    <property type="entry name" value="DNA/RNA polymerases"/>
    <property type="match status" value="1"/>
</dbReference>
<dbReference type="GO" id="GO:0003676">
    <property type="term" value="F:nucleic acid binding"/>
    <property type="evidence" value="ECO:0007669"/>
    <property type="project" value="InterPro"/>
</dbReference>
<dbReference type="GO" id="GO:0003824">
    <property type="term" value="F:catalytic activity"/>
    <property type="evidence" value="ECO:0007669"/>
    <property type="project" value="UniProtKB-KW"/>
</dbReference>
<feature type="region of interest" description="Disordered" evidence="2">
    <location>
        <begin position="714"/>
        <end position="751"/>
    </location>
</feature>
<evidence type="ECO:0000259" key="4">
    <source>
        <dbReference type="Pfam" id="PF17919"/>
    </source>
</evidence>
<dbReference type="Proteomes" id="UP000288805">
    <property type="component" value="Unassembled WGS sequence"/>
</dbReference>
<sequence length="937" mass="108688">MKSEKKNENSVKVDEMKAIITLRGGKQVDQPMPKPKENKGGEQEENVKEQEKWKEVNEDDKPKQNEIVMKRLRRKTSSYLHLFQKLFNQERWGLNINKKAFLTEQVSVIIQCKTPIKYKDPGCPTISVNIGDTYVEKALLDLAKKEESPKLNLKPFPNDLKYAYLEEDKYPVVISSKLSYQQETSLLEVLRKCKEAIGWSISNLKGISPLVFTHHIYLEENTKPIHQPQRQLNPHMQEVVRNEEEAIWFMQCSRYFQRCMLSIFSNMVEKIMEVFMDDLTIYGDDFGNCLSNLETILQRCIEKHLVLNWEKCHFMVEKGIVLGHVISRKDIKVDKAKIELIMNLPPPTNVKEVRQFLSHVGFYRLVIKDFSKVARSMCALLAKDAKFKWDEKCQHCFEELKKLLTTAPIVRRPNWDLPFEVMCDASDQAMGAILGQIDEGKPYVIYYANKFRAYLVRAPIVIFTDHSALKYLVNMKDSKARLIRWILLLQEFNLEIRDKKGVEKVSMENYPRNGLLKREDFSYPRTFLHSKDSFEGSQIKFLWPTVFKDTHEVCKSCDKCQRLGKLTKRHMMPLNPILVVELFDIWGIDFMGPFPLSFGYSYILVGVDYVSKWVEAIACTHFCNKIINNLLARYGVKHKVATPYHPQTSRQVELANLEIKNILMKVVNANRKDWALRLHDALWGLPNCLQNNSWNIGNQKRKSSNIEKEFVAINDENGEDTDPESPPGFSLSEPPVSRHPNQRNVARSSLDKGKSTMVGLGKLLHVVVQSIIADAPAPTLITKSAPPPSRPLQFQFTKAQKKKLATGAREDYLGRKFHEKCYYDFKSFAASLFTKFSTELCCRYFLEPFMVPRPFFYSHIIREFYQTMINRGVYPPSVIYFEIDGKQGMLNAEMVARALDILSHLQIQLSFNLLLKLKLSRWFELSLKINPSIHMQS</sequence>
<protein>
    <submittedName>
        <fullName evidence="5">Retrovirus-related Pol polyprotein from transposon 17.6</fullName>
    </submittedName>
</protein>
<organism evidence="5 6">
    <name type="scientific">Vitis vinifera</name>
    <name type="common">Grape</name>
    <dbReference type="NCBI Taxonomy" id="29760"/>
    <lineage>
        <taxon>Eukaryota</taxon>
        <taxon>Viridiplantae</taxon>
        <taxon>Streptophyta</taxon>
        <taxon>Embryophyta</taxon>
        <taxon>Tracheophyta</taxon>
        <taxon>Spermatophyta</taxon>
        <taxon>Magnoliopsida</taxon>
        <taxon>eudicotyledons</taxon>
        <taxon>Gunneridae</taxon>
        <taxon>Pentapetalae</taxon>
        <taxon>rosids</taxon>
        <taxon>Vitales</taxon>
        <taxon>Vitaceae</taxon>
        <taxon>Viteae</taxon>
        <taxon>Vitis</taxon>
    </lineage>
</organism>
<dbReference type="InterPro" id="IPR012337">
    <property type="entry name" value="RNaseH-like_sf"/>
</dbReference>
<dbReference type="PANTHER" id="PTHR37984">
    <property type="entry name" value="PROTEIN CBG26694"/>
    <property type="match status" value="1"/>
</dbReference>
<dbReference type="AlphaFoldDB" id="A0A438KEW0"/>
<accession>A0A438KEW0</accession>
<feature type="domain" description="Reverse transcriptase/retrotransposon-derived protein RNase H-like" evidence="4">
    <location>
        <begin position="389"/>
        <end position="450"/>
    </location>
</feature>
<comment type="caution">
    <text evidence="5">The sequence shown here is derived from an EMBL/GenBank/DDBJ whole genome shotgun (WGS) entry which is preliminary data.</text>
</comment>
<dbReference type="InterPro" id="IPR043502">
    <property type="entry name" value="DNA/RNA_pol_sf"/>
</dbReference>
<evidence type="ECO:0000313" key="6">
    <source>
        <dbReference type="Proteomes" id="UP000288805"/>
    </source>
</evidence>
<dbReference type="Gene3D" id="3.30.420.10">
    <property type="entry name" value="Ribonuclease H-like superfamily/Ribonuclease H"/>
    <property type="match status" value="2"/>
</dbReference>
<feature type="domain" description="Reverse transcriptase" evidence="3">
    <location>
        <begin position="256"/>
        <end position="325"/>
    </location>
</feature>
<keyword evidence="1" id="KW-0511">Multifunctional enzyme</keyword>
<proteinExistence type="predicted"/>
<name>A0A438KEW0_VITVI</name>
<dbReference type="SUPFAM" id="SSF53098">
    <property type="entry name" value="Ribonuclease H-like"/>
    <property type="match status" value="1"/>
</dbReference>
<dbReference type="InterPro" id="IPR000477">
    <property type="entry name" value="RT_dom"/>
</dbReference>
<dbReference type="Gene3D" id="3.30.70.270">
    <property type="match status" value="2"/>
</dbReference>
<dbReference type="FunFam" id="3.30.70.270:FF:000020">
    <property type="entry name" value="Transposon Tf2-6 polyprotein-like Protein"/>
    <property type="match status" value="1"/>
</dbReference>
<feature type="region of interest" description="Disordered" evidence="2">
    <location>
        <begin position="21"/>
        <end position="62"/>
    </location>
</feature>
<dbReference type="EMBL" id="QGNW01000008">
    <property type="protein sequence ID" value="RVX19745.1"/>
    <property type="molecule type" value="Genomic_DNA"/>
</dbReference>
<dbReference type="InterPro" id="IPR043128">
    <property type="entry name" value="Rev_trsase/Diguanyl_cyclase"/>
</dbReference>
<gene>
    <name evidence="5" type="primary">pol_1537</name>
    <name evidence="5" type="ORF">CK203_005064</name>
</gene>
<evidence type="ECO:0000259" key="3">
    <source>
        <dbReference type="Pfam" id="PF00078"/>
    </source>
</evidence>
<dbReference type="Pfam" id="PF00078">
    <property type="entry name" value="RVT_1"/>
    <property type="match status" value="1"/>
</dbReference>
<dbReference type="PANTHER" id="PTHR37984:SF5">
    <property type="entry name" value="PROTEIN NYNRIN-LIKE"/>
    <property type="match status" value="1"/>
</dbReference>
<evidence type="ECO:0000256" key="2">
    <source>
        <dbReference type="SAM" id="MobiDB-lite"/>
    </source>
</evidence>
<dbReference type="InterPro" id="IPR041577">
    <property type="entry name" value="RT_RNaseH_2"/>
</dbReference>